<dbReference type="Proteomes" id="UP000693672">
    <property type="component" value="Unassembled WGS sequence"/>
</dbReference>
<protein>
    <submittedName>
        <fullName evidence="1">Uncharacterized protein</fullName>
    </submittedName>
</protein>
<comment type="caution">
    <text evidence="1">The sequence shown here is derived from an EMBL/GenBank/DDBJ whole genome shotgun (WGS) entry which is preliminary data.</text>
</comment>
<proteinExistence type="predicted"/>
<organism evidence="1 2">
    <name type="scientific">Paenibacillus solanacearum</name>
    <dbReference type="NCBI Taxonomy" id="2048548"/>
    <lineage>
        <taxon>Bacteria</taxon>
        <taxon>Bacillati</taxon>
        <taxon>Bacillota</taxon>
        <taxon>Bacilli</taxon>
        <taxon>Bacillales</taxon>
        <taxon>Paenibacillaceae</taxon>
        <taxon>Paenibacillus</taxon>
    </lineage>
</organism>
<keyword evidence="2" id="KW-1185">Reference proteome</keyword>
<accession>A0A916K9H2</accession>
<dbReference type="EMBL" id="CAJVAS010000070">
    <property type="protein sequence ID" value="CAG7652440.1"/>
    <property type="molecule type" value="Genomic_DNA"/>
</dbReference>
<sequence>MSPRPLLTQDEFHNVKMSMILPVMLDVLQQDMKKMNQSKLRLDVVYIKSLDKAQECVLKELLQLKTEHKKKGIRIYEETRTPEGIRGKFQCRGYEHTIFLLWEKVRAEMLVKCSEYLQVSLTEGG</sequence>
<gene>
    <name evidence="1" type="ORF">PAESOLCIP111_06537</name>
</gene>
<name>A0A916K9H2_9BACL</name>
<evidence type="ECO:0000313" key="1">
    <source>
        <dbReference type="EMBL" id="CAG7652440.1"/>
    </source>
</evidence>
<dbReference type="InterPro" id="IPR058600">
    <property type="entry name" value="YhjD-like"/>
</dbReference>
<reference evidence="1" key="1">
    <citation type="submission" date="2021-06" db="EMBL/GenBank/DDBJ databases">
        <authorList>
            <person name="Criscuolo A."/>
        </authorList>
    </citation>
    <scope>NUCLEOTIDE SEQUENCE</scope>
    <source>
        <strain evidence="1">CIP111600</strain>
    </source>
</reference>
<evidence type="ECO:0000313" key="2">
    <source>
        <dbReference type="Proteomes" id="UP000693672"/>
    </source>
</evidence>
<dbReference type="Pfam" id="PF26325">
    <property type="entry name" value="YhjD"/>
    <property type="match status" value="1"/>
</dbReference>
<dbReference type="AlphaFoldDB" id="A0A916K9H2"/>
<dbReference type="RefSeq" id="WP_218096184.1">
    <property type="nucleotide sequence ID" value="NZ_CAJVAS010000070.1"/>
</dbReference>